<protein>
    <recommendedName>
        <fullName evidence="5">Bromo domain-containing protein</fullName>
    </recommendedName>
</protein>
<feature type="region of interest" description="Disordered" evidence="2">
    <location>
        <begin position="172"/>
        <end position="610"/>
    </location>
</feature>
<feature type="compositionally biased region" description="Polar residues" evidence="2">
    <location>
        <begin position="839"/>
        <end position="853"/>
    </location>
</feature>
<feature type="compositionally biased region" description="Polar residues" evidence="2">
    <location>
        <begin position="468"/>
        <end position="477"/>
    </location>
</feature>
<feature type="compositionally biased region" description="Pro residues" evidence="2">
    <location>
        <begin position="351"/>
        <end position="361"/>
    </location>
</feature>
<evidence type="ECO:0008006" key="5">
    <source>
        <dbReference type="Google" id="ProtNLM"/>
    </source>
</evidence>
<keyword evidence="4" id="KW-1185">Reference proteome</keyword>
<feature type="compositionally biased region" description="Low complexity" evidence="2">
    <location>
        <begin position="180"/>
        <end position="197"/>
    </location>
</feature>
<comment type="caution">
    <text evidence="3">The sequence shown here is derived from an EMBL/GenBank/DDBJ whole genome shotgun (WGS) entry which is preliminary data.</text>
</comment>
<dbReference type="Proteomes" id="UP001345691">
    <property type="component" value="Unassembled WGS sequence"/>
</dbReference>
<sequence>MPSLKAYTPYETLAFCQSVAHHGADSAAFEDIAQSLNANQLIRDNQTYDESRLTASALQALYQELLVQEKSEKGPVVNGDDGTSINPRKRKASASPPPGKDNDLSGQQWLQSLVDRLYERFREQRIKEIRLEEEAYHKIQAEIVVLERQPEEEQTTDEGVNTQDLPQTRAQNVAPKVQEPQSSPDAAAAQLQASLDASRAEQAAAKGATPVLEPKTSPSTGRAGQPRIVNAQSPVPSTPGASQAKPVAGTPQARASQTPKPSQQLSPGAYQRPLPVPSPQRPDYVQQHFQPSPQEHPMPILPHAQGMQPMPPPMEYPGPKRGNSASRQGKGSPVPMQPQQPFPGYQGYPQPHWPPPVPPQYGHPQPYAPNGQFYPYHTPQHPPYQQYPQSAPIHYAGQPSPAHGWHPQYGQPYYGPHGSANVTPVPRSTSRQPVPRARSSTPWKRRSEPPNAVRQPSPGRPERAVSPLTDSESPSRSNKVRKSPGKRGQKAEGSFLSTQEAVRERRGASTTPGVADSRSQSIASHASDTPTDKRRRGRPPSKIKAEPPSTPAPLLSDTEQPLQSRGRPGRPRKDAGSSTTEQVQNTATKRKRSHGHESASPRLPSPEAVEVPRRQVAHDPSLVSVSKSFAKTAQLLLNEITSHKVASIFAKPLLERDAPGYKELVFRPQDLKSIKAAVSKGGRAALAAIESLEMEDRDAEETPTKNAPVSTTESGERSLGNGMYLVNKTEDLIPPKGIVNSSQLEMELVRMFANAVMFNPLPTSERGFGRSLRLRKRGGDVDPNADADDASSSEEGSPVDEGGIISDAREMFEDVMAAVRKWREVEIERLGGDDATAAPGTNSKSTHPSATHGSANASVRHSSVSSAVNEDDAGGETPAASVSTPVPASGTARKRRRIAE</sequence>
<feature type="compositionally biased region" description="Polar residues" evidence="2">
    <location>
        <begin position="420"/>
        <end position="442"/>
    </location>
</feature>
<feature type="region of interest" description="Disordered" evidence="2">
    <location>
        <begin position="72"/>
        <end position="106"/>
    </location>
</feature>
<feature type="compositionally biased region" description="Low complexity" evidence="2">
    <location>
        <begin position="374"/>
        <end position="389"/>
    </location>
</feature>
<feature type="compositionally biased region" description="Polar residues" evidence="2">
    <location>
        <begin position="253"/>
        <end position="266"/>
    </location>
</feature>
<dbReference type="SUPFAM" id="SSF47370">
    <property type="entry name" value="Bromodomain"/>
    <property type="match status" value="1"/>
</dbReference>
<feature type="compositionally biased region" description="Acidic residues" evidence="2">
    <location>
        <begin position="783"/>
        <end position="792"/>
    </location>
</feature>
<feature type="compositionally biased region" description="Basic residues" evidence="2">
    <location>
        <begin position="478"/>
        <end position="488"/>
    </location>
</feature>
<keyword evidence="1" id="KW-0103">Bromodomain</keyword>
<feature type="compositionally biased region" description="Polar residues" evidence="2">
    <location>
        <begin position="704"/>
        <end position="713"/>
    </location>
</feature>
<organism evidence="3 4">
    <name type="scientific">Exophiala sideris</name>
    <dbReference type="NCBI Taxonomy" id="1016849"/>
    <lineage>
        <taxon>Eukaryota</taxon>
        <taxon>Fungi</taxon>
        <taxon>Dikarya</taxon>
        <taxon>Ascomycota</taxon>
        <taxon>Pezizomycotina</taxon>
        <taxon>Eurotiomycetes</taxon>
        <taxon>Chaetothyriomycetidae</taxon>
        <taxon>Chaetothyriales</taxon>
        <taxon>Herpotrichiellaceae</taxon>
        <taxon>Exophiala</taxon>
    </lineage>
</organism>
<name>A0ABR0J2U4_9EURO</name>
<feature type="compositionally biased region" description="Polar residues" evidence="2">
    <location>
        <begin position="576"/>
        <end position="587"/>
    </location>
</feature>
<feature type="region of interest" description="Disordered" evidence="2">
    <location>
        <begin position="774"/>
        <end position="802"/>
    </location>
</feature>
<proteinExistence type="predicted"/>
<accession>A0ABR0J2U4</accession>
<dbReference type="PANTHER" id="PTHR15398">
    <property type="entry name" value="BROMODOMAIN-CONTAINING PROTEIN 8"/>
    <property type="match status" value="1"/>
</dbReference>
<dbReference type="InterPro" id="IPR036427">
    <property type="entry name" value="Bromodomain-like_sf"/>
</dbReference>
<evidence type="ECO:0000313" key="4">
    <source>
        <dbReference type="Proteomes" id="UP001345691"/>
    </source>
</evidence>
<feature type="compositionally biased region" description="Acidic residues" evidence="2">
    <location>
        <begin position="692"/>
        <end position="701"/>
    </location>
</feature>
<feature type="region of interest" description="Disordered" evidence="2">
    <location>
        <begin position="830"/>
        <end position="900"/>
    </location>
</feature>
<dbReference type="Gene3D" id="1.20.920.10">
    <property type="entry name" value="Bromodomain-like"/>
    <property type="match status" value="1"/>
</dbReference>
<dbReference type="EMBL" id="JAVRRF010000021">
    <property type="protein sequence ID" value="KAK5055058.1"/>
    <property type="molecule type" value="Genomic_DNA"/>
</dbReference>
<feature type="compositionally biased region" description="Polar residues" evidence="2">
    <location>
        <begin position="230"/>
        <end position="241"/>
    </location>
</feature>
<dbReference type="PANTHER" id="PTHR15398:SF4">
    <property type="entry name" value="BROMODOMAIN-CONTAINING PROTEIN 8 ISOFORM X1"/>
    <property type="match status" value="1"/>
</dbReference>
<feature type="compositionally biased region" description="Low complexity" evidence="2">
    <location>
        <begin position="854"/>
        <end position="868"/>
    </location>
</feature>
<gene>
    <name evidence="3" type="ORF">LTR69_008627</name>
</gene>
<evidence type="ECO:0000256" key="2">
    <source>
        <dbReference type="SAM" id="MobiDB-lite"/>
    </source>
</evidence>
<feature type="compositionally biased region" description="Polar residues" evidence="2">
    <location>
        <begin position="508"/>
        <end position="529"/>
    </location>
</feature>
<reference evidence="3 4" key="1">
    <citation type="submission" date="2023-08" db="EMBL/GenBank/DDBJ databases">
        <title>Black Yeasts Isolated from many extreme environments.</title>
        <authorList>
            <person name="Coleine C."/>
            <person name="Stajich J.E."/>
            <person name="Selbmann L."/>
        </authorList>
    </citation>
    <scope>NUCLEOTIDE SEQUENCE [LARGE SCALE GENOMIC DNA]</scope>
    <source>
        <strain evidence="3 4">CCFEE 6328</strain>
    </source>
</reference>
<feature type="region of interest" description="Disordered" evidence="2">
    <location>
        <begin position="692"/>
        <end position="719"/>
    </location>
</feature>
<evidence type="ECO:0000256" key="1">
    <source>
        <dbReference type="ARBA" id="ARBA00023117"/>
    </source>
</evidence>
<evidence type="ECO:0000313" key="3">
    <source>
        <dbReference type="EMBL" id="KAK5055058.1"/>
    </source>
</evidence>